<dbReference type="Pfam" id="PF02706">
    <property type="entry name" value="Wzz"/>
    <property type="match status" value="1"/>
</dbReference>
<evidence type="ECO:0000256" key="3">
    <source>
        <dbReference type="ARBA" id="ARBA00022475"/>
    </source>
</evidence>
<keyword evidence="7" id="KW-0175">Coiled coil</keyword>
<feature type="transmembrane region" description="Helical" evidence="8">
    <location>
        <begin position="406"/>
        <end position="426"/>
    </location>
</feature>
<dbReference type="EMBL" id="LSRS01000002">
    <property type="protein sequence ID" value="KAF1086071.1"/>
    <property type="molecule type" value="Genomic_DNA"/>
</dbReference>
<evidence type="ECO:0000256" key="7">
    <source>
        <dbReference type="SAM" id="Coils"/>
    </source>
</evidence>
<organism evidence="11 12">
    <name type="scientific">Sporotomaculum syntrophicum</name>
    <dbReference type="NCBI Taxonomy" id="182264"/>
    <lineage>
        <taxon>Bacteria</taxon>
        <taxon>Bacillati</taxon>
        <taxon>Bacillota</taxon>
        <taxon>Clostridia</taxon>
        <taxon>Eubacteriales</taxon>
        <taxon>Desulfallaceae</taxon>
        <taxon>Sporotomaculum</taxon>
    </lineage>
</organism>
<dbReference type="InterPro" id="IPR050445">
    <property type="entry name" value="Bact_polysacc_biosynth/exp"/>
</dbReference>
<protein>
    <submittedName>
        <fullName evidence="11">Tyrosine-protein kinase etk</fullName>
        <ecNumber evidence="11">2.7.10.-</ecNumber>
    </submittedName>
</protein>
<dbReference type="InterPro" id="IPR032807">
    <property type="entry name" value="GNVR"/>
</dbReference>
<name>A0A9D2WSE5_9FIRM</name>
<dbReference type="PANTHER" id="PTHR32309:SF13">
    <property type="entry name" value="FERRIC ENTEROBACTIN TRANSPORT PROTEIN FEPE"/>
    <property type="match status" value="1"/>
</dbReference>
<keyword evidence="11" id="KW-0808">Transferase</keyword>
<keyword evidence="12" id="KW-1185">Reference proteome</keyword>
<feature type="coiled-coil region" evidence="7">
    <location>
        <begin position="189"/>
        <end position="254"/>
    </location>
</feature>
<keyword evidence="5 8" id="KW-1133">Transmembrane helix</keyword>
<dbReference type="OrthoDB" id="2360475at2"/>
<comment type="similarity">
    <text evidence="2">Belongs to the CpsC/CapA family.</text>
</comment>
<feature type="coiled-coil region" evidence="7">
    <location>
        <begin position="329"/>
        <end position="373"/>
    </location>
</feature>
<dbReference type="EC" id="2.7.10.-" evidence="11"/>
<accession>A0A9D2WSE5</accession>
<dbReference type="InterPro" id="IPR003856">
    <property type="entry name" value="LPS_length_determ_N"/>
</dbReference>
<evidence type="ECO:0000259" key="10">
    <source>
        <dbReference type="Pfam" id="PF13807"/>
    </source>
</evidence>
<dbReference type="GO" id="GO:0005886">
    <property type="term" value="C:plasma membrane"/>
    <property type="evidence" value="ECO:0007669"/>
    <property type="project" value="UniProtKB-SubCell"/>
</dbReference>
<evidence type="ECO:0000256" key="2">
    <source>
        <dbReference type="ARBA" id="ARBA00006683"/>
    </source>
</evidence>
<dbReference type="RefSeq" id="WP_161821209.1">
    <property type="nucleotide sequence ID" value="NZ_LSRS01000002.1"/>
</dbReference>
<evidence type="ECO:0000259" key="9">
    <source>
        <dbReference type="Pfam" id="PF02706"/>
    </source>
</evidence>
<evidence type="ECO:0000256" key="4">
    <source>
        <dbReference type="ARBA" id="ARBA00022692"/>
    </source>
</evidence>
<reference evidence="11" key="1">
    <citation type="submission" date="2016-02" db="EMBL/GenBank/DDBJ databases">
        <title>Draft Genome Sequence of Sporotomaculum syntrophicum Strain FB, a Syntrophic Benzoate Degrader.</title>
        <authorList>
            <person name="Nobu M.K."/>
            <person name="Narihiro T."/>
            <person name="Qiu Y.-L."/>
            <person name="Ohashi A."/>
            <person name="Liu W.-T."/>
            <person name="Yuji S."/>
        </authorList>
    </citation>
    <scope>NUCLEOTIDE SEQUENCE</scope>
    <source>
        <strain evidence="11">FB</strain>
    </source>
</reference>
<dbReference type="GO" id="GO:0004713">
    <property type="term" value="F:protein tyrosine kinase activity"/>
    <property type="evidence" value="ECO:0007669"/>
    <property type="project" value="TreeGrafter"/>
</dbReference>
<keyword evidence="11" id="KW-0418">Kinase</keyword>
<keyword evidence="4 8" id="KW-0812">Transmembrane</keyword>
<evidence type="ECO:0000313" key="11">
    <source>
        <dbReference type="EMBL" id="KAF1086071.1"/>
    </source>
</evidence>
<feature type="domain" description="Tyrosine-protein kinase G-rich" evidence="10">
    <location>
        <begin position="353"/>
        <end position="425"/>
    </location>
</feature>
<evidence type="ECO:0000256" key="8">
    <source>
        <dbReference type="SAM" id="Phobius"/>
    </source>
</evidence>
<comment type="caution">
    <text evidence="11">The sequence shown here is derived from an EMBL/GenBank/DDBJ whole genome shotgun (WGS) entry which is preliminary data.</text>
</comment>
<evidence type="ECO:0000256" key="1">
    <source>
        <dbReference type="ARBA" id="ARBA00004651"/>
    </source>
</evidence>
<proteinExistence type="inferred from homology"/>
<comment type="subcellular location">
    <subcellularLocation>
        <location evidence="1">Cell membrane</location>
        <topology evidence="1">Multi-pass membrane protein</topology>
    </subcellularLocation>
</comment>
<feature type="domain" description="Polysaccharide chain length determinant N-terminal" evidence="9">
    <location>
        <begin position="13"/>
        <end position="114"/>
    </location>
</feature>
<evidence type="ECO:0000313" key="12">
    <source>
        <dbReference type="Proteomes" id="UP000798488"/>
    </source>
</evidence>
<keyword evidence="6 8" id="KW-0472">Membrane</keyword>
<dbReference type="PANTHER" id="PTHR32309">
    <property type="entry name" value="TYROSINE-PROTEIN KINASE"/>
    <property type="match status" value="1"/>
</dbReference>
<dbReference type="Pfam" id="PF13807">
    <property type="entry name" value="GNVR"/>
    <property type="match status" value="1"/>
</dbReference>
<sequence>MEEKQDYVESDVIDLRQILEVLRKWRWLIIAISSVALTISVVMSYFVIDPVYEAKSMLVVTMPVTDPTKFGTTGQANTDDLESVISTVSRMPVMTMNTYVGQLTSDTMYERTVKRLGLDKQGYSGKNLAGMVRAEVAKDSNIIMLKVQHTDPRLASDVANGLAEEYLAYLSEENERKMTQSTEFLSVQKAETEQQLNKLLTEMKNFNAGSTSVEFMQKQFEILTTDLNTYQNSLDAARVQVAQLQSAVNSLRDRLNSTPQKITTKYTQPADTFVPVDPAAETEPVQPPATVVTEEQINPVYLSLSEQLSAKETELAEKKALFTANQNTVTRLKSELAALQSQLSSKQIDQQKLQNEINRLQETQNLLAQKVTQTQIARSIDMGNTTIDIASPALVPSSPVKPNKQMNVAVALVLGLMISVGLAFLLEFMDNTIKSPDDVQKHLGLPVMGTIPSRQAEGKSSRRFFRLRRN</sequence>
<dbReference type="AlphaFoldDB" id="A0A9D2WSE5"/>
<feature type="transmembrane region" description="Helical" evidence="8">
    <location>
        <begin position="25"/>
        <end position="48"/>
    </location>
</feature>
<gene>
    <name evidence="11" type="primary">etk</name>
    <name evidence="11" type="ORF">SPSYN_00809</name>
</gene>
<keyword evidence="3" id="KW-1003">Cell membrane</keyword>
<evidence type="ECO:0000256" key="5">
    <source>
        <dbReference type="ARBA" id="ARBA00022989"/>
    </source>
</evidence>
<dbReference type="Proteomes" id="UP000798488">
    <property type="component" value="Unassembled WGS sequence"/>
</dbReference>
<evidence type="ECO:0000256" key="6">
    <source>
        <dbReference type="ARBA" id="ARBA00023136"/>
    </source>
</evidence>